<dbReference type="PANTHER" id="PTHR46354">
    <property type="entry name" value="DOG1 DOMAIN-CONTAINING PROTEIN"/>
    <property type="match status" value="1"/>
</dbReference>
<dbReference type="PROSITE" id="PS51806">
    <property type="entry name" value="DOG1"/>
    <property type="match status" value="1"/>
</dbReference>
<evidence type="ECO:0000259" key="1">
    <source>
        <dbReference type="PROSITE" id="PS51806"/>
    </source>
</evidence>
<protein>
    <recommendedName>
        <fullName evidence="1">DOG1 domain-containing protein</fullName>
    </recommendedName>
</protein>
<evidence type="ECO:0000313" key="2">
    <source>
        <dbReference type="EMBL" id="SPD15445.1"/>
    </source>
</evidence>
<reference evidence="2" key="1">
    <citation type="submission" date="2018-02" db="EMBL/GenBank/DDBJ databases">
        <authorList>
            <person name="Cohen D.B."/>
            <person name="Kent A.D."/>
        </authorList>
    </citation>
    <scope>NUCLEOTIDE SEQUENCE</scope>
</reference>
<sequence length="236" mass="26745">MAQNPTEPNVLESFMTFFQGWLVRQQSFLEQLHHSISSESANEVNQQKSLIEQVLAHYQEYYEETAKLARQDVFLLFCPPWLSSFERTLLWAAGYKPSLILRIVDGAVKDLTDEQTRRMEEVKAETKNGEKELTETLARLQQSVAAPPMVALARRIGRIMDGEISSLDSAIEALKTSMLRVLEDADSLRKSTVSKVVEILSPVQTLKFLAAAAQFQLQVRRWGMERDSQKALTGVV</sequence>
<proteinExistence type="predicted"/>
<feature type="domain" description="DOG1" evidence="1">
    <location>
        <begin position="11"/>
        <end position="229"/>
    </location>
</feature>
<organism evidence="2">
    <name type="scientific">Fagus sylvatica</name>
    <name type="common">Beechnut</name>
    <dbReference type="NCBI Taxonomy" id="28930"/>
    <lineage>
        <taxon>Eukaryota</taxon>
        <taxon>Viridiplantae</taxon>
        <taxon>Streptophyta</taxon>
        <taxon>Embryophyta</taxon>
        <taxon>Tracheophyta</taxon>
        <taxon>Spermatophyta</taxon>
        <taxon>Magnoliopsida</taxon>
        <taxon>eudicotyledons</taxon>
        <taxon>Gunneridae</taxon>
        <taxon>Pentapetalae</taxon>
        <taxon>rosids</taxon>
        <taxon>fabids</taxon>
        <taxon>Fagales</taxon>
        <taxon>Fagaceae</taxon>
        <taxon>Fagus</taxon>
    </lineage>
</organism>
<dbReference type="GO" id="GO:0043565">
    <property type="term" value="F:sequence-specific DNA binding"/>
    <property type="evidence" value="ECO:0007669"/>
    <property type="project" value="InterPro"/>
</dbReference>
<name>A0A2N9HTW9_FAGSY</name>
<dbReference type="InterPro" id="IPR025422">
    <property type="entry name" value="TGA_domain"/>
</dbReference>
<dbReference type="Pfam" id="PF14144">
    <property type="entry name" value="DOG1"/>
    <property type="match status" value="1"/>
</dbReference>
<accession>A0A2N9HTW9</accession>
<dbReference type="EMBL" id="OIVN01004101">
    <property type="protein sequence ID" value="SPD15445.1"/>
    <property type="molecule type" value="Genomic_DNA"/>
</dbReference>
<dbReference type="AlphaFoldDB" id="A0A2N9HTW9"/>
<gene>
    <name evidence="2" type="ORF">FSB_LOCUS43327</name>
</gene>
<dbReference type="GO" id="GO:0006351">
    <property type="term" value="P:DNA-templated transcription"/>
    <property type="evidence" value="ECO:0007669"/>
    <property type="project" value="InterPro"/>
</dbReference>
<dbReference type="PANTHER" id="PTHR46354:SF1">
    <property type="entry name" value="PROTEIN RESPONSE TO ABA AND SALT 1-RELATED"/>
    <property type="match status" value="1"/>
</dbReference>
<dbReference type="InterPro" id="IPR051886">
    <property type="entry name" value="Seed_Dev/Stress_Resp_Reg"/>
</dbReference>